<accession>A0A4Y8TXZ6</accession>
<protein>
    <recommendedName>
        <fullName evidence="3">Helix-turn-helix domain-containing protein</fullName>
    </recommendedName>
</protein>
<evidence type="ECO:0000313" key="2">
    <source>
        <dbReference type="Proteomes" id="UP000297638"/>
    </source>
</evidence>
<name>A0A4Y8TXZ6_9MICC</name>
<organism evidence="1 2">
    <name type="scientific">Glutamicibacter arilaitensis</name>
    <dbReference type="NCBI Taxonomy" id="256701"/>
    <lineage>
        <taxon>Bacteria</taxon>
        <taxon>Bacillati</taxon>
        <taxon>Actinomycetota</taxon>
        <taxon>Actinomycetes</taxon>
        <taxon>Micrococcales</taxon>
        <taxon>Micrococcaceae</taxon>
        <taxon>Glutamicibacter</taxon>
    </lineage>
</organism>
<dbReference type="EMBL" id="SPDS01000001">
    <property type="protein sequence ID" value="TFH57046.1"/>
    <property type="molecule type" value="Genomic_DNA"/>
</dbReference>
<dbReference type="RefSeq" id="WP_134780051.1">
    <property type="nucleotide sequence ID" value="NZ_SPDS01000001.1"/>
</dbReference>
<sequence length="141" mass="16007">MEAIQQLSRTAYHYRQLMSPLNQKAKNYKKRSDSSHHAKRVHKIKYRLTEAQIQDVLRRYEAGEASAKVGKAFGISKTTVISILNEHGIAIRKLGLTDRQKRQASRLRQSGLALNEIARQLGVSYGAAQRFLALKSSIPEY</sequence>
<proteinExistence type="predicted"/>
<dbReference type="Gene3D" id="1.10.10.60">
    <property type="entry name" value="Homeodomain-like"/>
    <property type="match status" value="1"/>
</dbReference>
<evidence type="ECO:0008006" key="3">
    <source>
        <dbReference type="Google" id="ProtNLM"/>
    </source>
</evidence>
<comment type="caution">
    <text evidence="1">The sequence shown here is derived from an EMBL/GenBank/DDBJ whole genome shotgun (WGS) entry which is preliminary data.</text>
</comment>
<gene>
    <name evidence="1" type="ORF">EXY26_08630</name>
</gene>
<evidence type="ECO:0000313" key="1">
    <source>
        <dbReference type="EMBL" id="TFH57046.1"/>
    </source>
</evidence>
<dbReference type="AlphaFoldDB" id="A0A4Y8TXZ6"/>
<dbReference type="Proteomes" id="UP000297638">
    <property type="component" value="Unassembled WGS sequence"/>
</dbReference>
<reference evidence="1 2" key="1">
    <citation type="submission" date="2019-03" db="EMBL/GenBank/DDBJ databases">
        <title>Glutamicibacter sp. LJH19 genome.</title>
        <authorList>
            <person name="Sinai Borker S."/>
            <person name="Kumar R."/>
        </authorList>
    </citation>
    <scope>NUCLEOTIDE SEQUENCE [LARGE SCALE GENOMIC DNA]</scope>
    <source>
        <strain evidence="1 2">LJH19</strain>
    </source>
</reference>